<dbReference type="OrthoDB" id="4964010at2"/>
<evidence type="ECO:0000256" key="1">
    <source>
        <dbReference type="SAM" id="Phobius"/>
    </source>
</evidence>
<protein>
    <submittedName>
        <fullName evidence="2">Uncharacterized protein</fullName>
    </submittedName>
</protein>
<accession>A0A4R9AFU1</accession>
<keyword evidence="1" id="KW-1133">Transmembrane helix</keyword>
<proteinExistence type="predicted"/>
<gene>
    <name evidence="2" type="ORF">E3T39_07670</name>
</gene>
<keyword evidence="1" id="KW-0472">Membrane</keyword>
<keyword evidence="3" id="KW-1185">Reference proteome</keyword>
<feature type="transmembrane region" description="Helical" evidence="1">
    <location>
        <begin position="33"/>
        <end position="57"/>
    </location>
</feature>
<dbReference type="AlphaFoldDB" id="A0A4R9AFU1"/>
<dbReference type="EMBL" id="SOHJ01000007">
    <property type="protein sequence ID" value="TFD60974.1"/>
    <property type="molecule type" value="Genomic_DNA"/>
</dbReference>
<dbReference type="RefSeq" id="WP_134514123.1">
    <property type="nucleotide sequence ID" value="NZ_SOHJ01000007.1"/>
</dbReference>
<comment type="caution">
    <text evidence="2">The sequence shown here is derived from an EMBL/GenBank/DDBJ whole genome shotgun (WGS) entry which is preliminary data.</text>
</comment>
<organism evidence="2 3">
    <name type="scientific">Cryobacterium suzukii</name>
    <dbReference type="NCBI Taxonomy" id="1259198"/>
    <lineage>
        <taxon>Bacteria</taxon>
        <taxon>Bacillati</taxon>
        <taxon>Actinomycetota</taxon>
        <taxon>Actinomycetes</taxon>
        <taxon>Micrococcales</taxon>
        <taxon>Microbacteriaceae</taxon>
        <taxon>Cryobacterium</taxon>
    </lineage>
</organism>
<name>A0A4R9AFU1_9MICO</name>
<keyword evidence="1" id="KW-0812">Transmembrane</keyword>
<evidence type="ECO:0000313" key="3">
    <source>
        <dbReference type="Proteomes" id="UP000298170"/>
    </source>
</evidence>
<evidence type="ECO:0000313" key="2">
    <source>
        <dbReference type="EMBL" id="TFD60974.1"/>
    </source>
</evidence>
<sequence length="147" mass="15532">MNIAPPTHAQIESTVATAERSVRRTIERRRNMARVGIGAGALMVLGIAGNGAATAFFPQYVDLEGVVKTVYVEDFADCIQAAGWDAQILSPAEGAPIIESWGFDTSTHTVVSSHLLQDTQGEAGRAISLCQEEISADVGESIMGISN</sequence>
<dbReference type="Proteomes" id="UP000298170">
    <property type="component" value="Unassembled WGS sequence"/>
</dbReference>
<reference evidence="2 3" key="1">
    <citation type="submission" date="2019-03" db="EMBL/GenBank/DDBJ databases">
        <title>Genomics of glacier-inhabiting Cryobacterium strains.</title>
        <authorList>
            <person name="Liu Q."/>
            <person name="Xin Y.-H."/>
        </authorList>
    </citation>
    <scope>NUCLEOTIDE SEQUENCE [LARGE SCALE GENOMIC DNA]</scope>
    <source>
        <strain evidence="2 3">Sr39</strain>
    </source>
</reference>